<protein>
    <recommendedName>
        <fullName evidence="2">aminomethyltransferase</fullName>
        <ecNumber evidence="2">2.1.2.10</ecNumber>
    </recommendedName>
    <alternativeName>
        <fullName evidence="5">Glycine cleavage system T protein</fullName>
    </alternativeName>
</protein>
<dbReference type="InterPro" id="IPR028896">
    <property type="entry name" value="GcvT/YgfZ/DmdA"/>
</dbReference>
<dbReference type="Gene3D" id="3.30.70.1400">
    <property type="entry name" value="Aminomethyltransferase beta-barrel domains"/>
    <property type="match status" value="1"/>
</dbReference>
<reference evidence="10" key="1">
    <citation type="submission" date="2020-03" db="EMBL/GenBank/DDBJ databases">
        <authorList>
            <person name="Guo F."/>
        </authorList>
    </citation>
    <scope>NUCLEOTIDE SEQUENCE</scope>
    <source>
        <strain evidence="10">JCM 30134</strain>
    </source>
</reference>
<evidence type="ECO:0000256" key="3">
    <source>
        <dbReference type="ARBA" id="ARBA00022576"/>
    </source>
</evidence>
<dbReference type="NCBIfam" id="TIGR00528">
    <property type="entry name" value="gcvT"/>
    <property type="match status" value="1"/>
</dbReference>
<dbReference type="GO" id="GO:0005960">
    <property type="term" value="C:glycine cleavage complex"/>
    <property type="evidence" value="ECO:0007669"/>
    <property type="project" value="InterPro"/>
</dbReference>
<comment type="catalytic activity">
    <reaction evidence="6">
        <text>N(6)-[(R)-S(8)-aminomethyldihydrolipoyl]-L-lysyl-[protein] + (6S)-5,6,7,8-tetrahydrofolate = N(6)-[(R)-dihydrolipoyl]-L-lysyl-[protein] + (6R)-5,10-methylene-5,6,7,8-tetrahydrofolate + NH4(+)</text>
        <dbReference type="Rhea" id="RHEA:16945"/>
        <dbReference type="Rhea" id="RHEA-COMP:10475"/>
        <dbReference type="Rhea" id="RHEA-COMP:10492"/>
        <dbReference type="ChEBI" id="CHEBI:15636"/>
        <dbReference type="ChEBI" id="CHEBI:28938"/>
        <dbReference type="ChEBI" id="CHEBI:57453"/>
        <dbReference type="ChEBI" id="CHEBI:83100"/>
        <dbReference type="ChEBI" id="CHEBI:83143"/>
        <dbReference type="EC" id="2.1.2.10"/>
    </reaction>
</comment>
<dbReference type="Gene3D" id="4.10.1250.10">
    <property type="entry name" value="Aminomethyltransferase fragment"/>
    <property type="match status" value="1"/>
</dbReference>
<evidence type="ECO:0000259" key="8">
    <source>
        <dbReference type="Pfam" id="PF01571"/>
    </source>
</evidence>
<dbReference type="GO" id="GO:0006546">
    <property type="term" value="P:glycine catabolic process"/>
    <property type="evidence" value="ECO:0007669"/>
    <property type="project" value="InterPro"/>
</dbReference>
<dbReference type="PIRSF" id="PIRSF006487">
    <property type="entry name" value="GcvT"/>
    <property type="match status" value="1"/>
</dbReference>
<dbReference type="Gene3D" id="2.40.30.110">
    <property type="entry name" value="Aminomethyltransferase beta-barrel domains"/>
    <property type="match status" value="1"/>
</dbReference>
<dbReference type="PANTHER" id="PTHR43757:SF2">
    <property type="entry name" value="AMINOMETHYLTRANSFERASE, MITOCHONDRIAL"/>
    <property type="match status" value="1"/>
</dbReference>
<evidence type="ECO:0000256" key="6">
    <source>
        <dbReference type="ARBA" id="ARBA00047665"/>
    </source>
</evidence>
<dbReference type="InterPro" id="IPR027266">
    <property type="entry name" value="TrmE/GcvT-like"/>
</dbReference>
<evidence type="ECO:0000256" key="1">
    <source>
        <dbReference type="ARBA" id="ARBA00008609"/>
    </source>
</evidence>
<dbReference type="EC" id="2.1.2.10" evidence="2"/>
<dbReference type="Pfam" id="PF08669">
    <property type="entry name" value="GCV_T_C"/>
    <property type="match status" value="1"/>
</dbReference>
<dbReference type="FunFam" id="3.30.70.1400:FF:000001">
    <property type="entry name" value="Aminomethyltransferase"/>
    <property type="match status" value="1"/>
</dbReference>
<dbReference type="SUPFAM" id="SSF101790">
    <property type="entry name" value="Aminomethyltransferase beta-barrel domain"/>
    <property type="match status" value="1"/>
</dbReference>
<dbReference type="RefSeq" id="WP_167182824.1">
    <property type="nucleotide sequence ID" value="NZ_JAAONZ010000003.1"/>
</dbReference>
<dbReference type="InterPro" id="IPR006223">
    <property type="entry name" value="GcvT"/>
</dbReference>
<feature type="domain" description="Aminomethyltransferase C-terminal" evidence="9">
    <location>
        <begin position="288"/>
        <end position="364"/>
    </location>
</feature>
<dbReference type="Gene3D" id="3.30.1360.120">
    <property type="entry name" value="Probable tRNA modification gtpase trme, domain 1"/>
    <property type="match status" value="1"/>
</dbReference>
<evidence type="ECO:0000256" key="2">
    <source>
        <dbReference type="ARBA" id="ARBA00012616"/>
    </source>
</evidence>
<dbReference type="InterPro" id="IPR013977">
    <property type="entry name" value="GcvT_C"/>
</dbReference>
<evidence type="ECO:0000259" key="9">
    <source>
        <dbReference type="Pfam" id="PF08669"/>
    </source>
</evidence>
<evidence type="ECO:0000256" key="5">
    <source>
        <dbReference type="ARBA" id="ARBA00031395"/>
    </source>
</evidence>
<comment type="similarity">
    <text evidence="1">Belongs to the GcvT family.</text>
</comment>
<dbReference type="Proteomes" id="UP000787472">
    <property type="component" value="Unassembled WGS sequence"/>
</dbReference>
<feature type="domain" description="GCVT N-terminal" evidence="8">
    <location>
        <begin position="9"/>
        <end position="258"/>
    </location>
</feature>
<comment type="caution">
    <text evidence="10">The sequence shown here is derived from an EMBL/GenBank/DDBJ whole genome shotgun (WGS) entry which is preliminary data.</text>
</comment>
<accession>A0A9E5JQS3</accession>
<proteinExistence type="inferred from homology"/>
<dbReference type="NCBIfam" id="NF010093">
    <property type="entry name" value="PRK13579.1"/>
    <property type="match status" value="1"/>
</dbReference>
<sequence length="371" mass="39712">MTDLLHTPFHAMHVEAGAKMVPFAGFDMPVQYPDGIKTEHLHTREGAGLFDVSHMGQALIKGASAKQDLEAMLPLDLDLLQPGQQVYTFMPNASGGIVDDLIVTCWNDNTYFVVFNAACKDKDVAHFGAHLSASTELKLLDDRALLALQGPKAVDVLSELAPQCAELVFMTGAHMSVNNAECYVTRSGYTGEDGFEISVPAAAAESLAQRLLESPLVKWIGLGARDSLRLEAGLCLYGHDMDDERSPAEAALGWAVAKSRRVGGSKEGGFIGAESLFAKQRDGVAEMRVGFLVDGKAPVREDAEIVDEDGDVIGRVTSGGFAPSLNAPVAMGYVSAPYAIIGTKVAALVRGKPRPMTVAKMPFVPQRYYRG</sequence>
<dbReference type="Pfam" id="PF01571">
    <property type="entry name" value="GCV_T"/>
    <property type="match status" value="1"/>
</dbReference>
<keyword evidence="4 10" id="KW-0808">Transferase</keyword>
<dbReference type="SUPFAM" id="SSF103025">
    <property type="entry name" value="Folate-binding domain"/>
    <property type="match status" value="1"/>
</dbReference>
<organism evidence="10 11">
    <name type="scientific">Pseudomaricurvus hydrocarbonicus</name>
    <dbReference type="NCBI Taxonomy" id="1470433"/>
    <lineage>
        <taxon>Bacteria</taxon>
        <taxon>Pseudomonadati</taxon>
        <taxon>Pseudomonadota</taxon>
        <taxon>Gammaproteobacteria</taxon>
        <taxon>Cellvibrionales</taxon>
        <taxon>Cellvibrionaceae</taxon>
        <taxon>Pseudomaricurvus</taxon>
    </lineage>
</organism>
<dbReference type="AlphaFoldDB" id="A0A9E5JQS3"/>
<evidence type="ECO:0000313" key="11">
    <source>
        <dbReference type="Proteomes" id="UP000787472"/>
    </source>
</evidence>
<feature type="binding site" evidence="7">
    <location>
        <position position="196"/>
    </location>
    <ligand>
        <name>substrate</name>
    </ligand>
</feature>
<gene>
    <name evidence="10" type="primary">gcvT</name>
    <name evidence="10" type="ORF">G8770_05360</name>
</gene>
<name>A0A9E5JQS3_9GAMM</name>
<dbReference type="GO" id="GO:0008483">
    <property type="term" value="F:transaminase activity"/>
    <property type="evidence" value="ECO:0007669"/>
    <property type="project" value="UniProtKB-KW"/>
</dbReference>
<dbReference type="EMBL" id="JAAONZ010000003">
    <property type="protein sequence ID" value="NHO64968.1"/>
    <property type="molecule type" value="Genomic_DNA"/>
</dbReference>
<dbReference type="NCBIfam" id="NF001567">
    <property type="entry name" value="PRK00389.1"/>
    <property type="match status" value="1"/>
</dbReference>
<evidence type="ECO:0000256" key="7">
    <source>
        <dbReference type="PIRSR" id="PIRSR006487-1"/>
    </source>
</evidence>
<keyword evidence="11" id="KW-1185">Reference proteome</keyword>
<dbReference type="GO" id="GO:0004047">
    <property type="term" value="F:aminomethyltransferase activity"/>
    <property type="evidence" value="ECO:0007669"/>
    <property type="project" value="UniProtKB-EC"/>
</dbReference>
<evidence type="ECO:0000256" key="4">
    <source>
        <dbReference type="ARBA" id="ARBA00022679"/>
    </source>
</evidence>
<keyword evidence="3" id="KW-0032">Aminotransferase</keyword>
<evidence type="ECO:0000313" key="10">
    <source>
        <dbReference type="EMBL" id="NHO64968.1"/>
    </source>
</evidence>
<dbReference type="PANTHER" id="PTHR43757">
    <property type="entry name" value="AMINOMETHYLTRANSFERASE"/>
    <property type="match status" value="1"/>
</dbReference>
<dbReference type="InterPro" id="IPR029043">
    <property type="entry name" value="GcvT/YgfZ_C"/>
</dbReference>
<dbReference type="InterPro" id="IPR006222">
    <property type="entry name" value="GCVT_N"/>
</dbReference>